<dbReference type="KEGG" id="marz:MARA_60210"/>
<geneLocation type="plasmid" evidence="3">
    <name>pjcm18538 dna</name>
</geneLocation>
<dbReference type="EMBL" id="AP022593">
    <property type="protein sequence ID" value="BBY52553.1"/>
    <property type="molecule type" value="Genomic_DNA"/>
</dbReference>
<reference evidence="2 3" key="1">
    <citation type="journal article" date="2019" name="Emerg. Microbes Infect.">
        <title>Comprehensive subspecies identification of 175 nontuberculous mycobacteria species based on 7547 genomic profiles.</title>
        <authorList>
            <person name="Matsumoto Y."/>
            <person name="Kinjo T."/>
            <person name="Motooka D."/>
            <person name="Nabeya D."/>
            <person name="Jung N."/>
            <person name="Uechi K."/>
            <person name="Horii T."/>
            <person name="Iida T."/>
            <person name="Fujita J."/>
            <person name="Nakamura S."/>
        </authorList>
    </citation>
    <scope>NUCLEOTIDE SEQUENCE [LARGE SCALE GENOMIC DNA]</scope>
    <source>
        <strain evidence="2 3">JCM 18538</strain>
    </source>
</reference>
<dbReference type="InterPro" id="IPR038232">
    <property type="entry name" value="PknH-like_Extracell_sf"/>
</dbReference>
<gene>
    <name evidence="2" type="ORF">MARA_60210</name>
</gene>
<dbReference type="Proteomes" id="UP000467428">
    <property type="component" value="Chromosome"/>
</dbReference>
<dbReference type="AlphaFoldDB" id="A0A7I7S7A0"/>
<dbReference type="Gene3D" id="3.40.1000.70">
    <property type="entry name" value="PknH-like extracellular domain"/>
    <property type="match status" value="1"/>
</dbReference>
<dbReference type="Pfam" id="PF14032">
    <property type="entry name" value="PknH_C"/>
    <property type="match status" value="1"/>
</dbReference>
<name>A0A7I7S7A0_9MYCO</name>
<protein>
    <submittedName>
        <fullName evidence="2">Sensor domain-containing protein</fullName>
    </submittedName>
</protein>
<organism evidence="2 3">
    <name type="scientific">Mycolicibacterium arabiense</name>
    <dbReference type="NCBI Taxonomy" id="1286181"/>
    <lineage>
        <taxon>Bacteria</taxon>
        <taxon>Bacillati</taxon>
        <taxon>Actinomycetota</taxon>
        <taxon>Actinomycetes</taxon>
        <taxon>Mycobacteriales</taxon>
        <taxon>Mycobacteriaceae</taxon>
        <taxon>Mycolicibacterium</taxon>
    </lineage>
</organism>
<evidence type="ECO:0000313" key="3">
    <source>
        <dbReference type="Proteomes" id="UP000467428"/>
    </source>
</evidence>
<evidence type="ECO:0000259" key="1">
    <source>
        <dbReference type="Pfam" id="PF14032"/>
    </source>
</evidence>
<accession>A0A7I7S7A0</accession>
<feature type="domain" description="PknH-like extracellular" evidence="1">
    <location>
        <begin position="54"/>
        <end position="235"/>
    </location>
</feature>
<dbReference type="InterPro" id="IPR026954">
    <property type="entry name" value="PknH-like_Extracell"/>
</dbReference>
<evidence type="ECO:0000313" key="2">
    <source>
        <dbReference type="EMBL" id="BBY52553.1"/>
    </source>
</evidence>
<sequence>MVGHNDAVNVVARRSTGRLLVTAACLLTIGCSSTVSGNAVRDPRVVPVDVPVLRESQLDDVMLSLDELADVVGAAELETLVDDEVMSDNLDVASDPDCLGAVMGAEESVYADSGWTAVRDQVVADSNDEHWIEQTAVLFSSDAEASRFYDQSASAWEECAGYSVTIEDTDLSYVWGIGDLSADDDMLVQVTTEEESPDWMCQHALSAASNLIVETWACTYGGSDGAIDIAERMLDNARG</sequence>
<keyword evidence="3" id="KW-1185">Reference proteome</keyword>
<proteinExistence type="predicted"/>